<evidence type="ECO:0000313" key="2">
    <source>
        <dbReference type="EMBL" id="ORD99521.1"/>
    </source>
</evidence>
<dbReference type="GO" id="GO:0000278">
    <property type="term" value="P:mitotic cell cycle"/>
    <property type="evidence" value="ECO:0007669"/>
    <property type="project" value="TreeGrafter"/>
</dbReference>
<dbReference type="GO" id="GO:0006287">
    <property type="term" value="P:base-excision repair, gap-filling"/>
    <property type="evidence" value="ECO:0007669"/>
    <property type="project" value="TreeGrafter"/>
</dbReference>
<evidence type="ECO:0000313" key="3">
    <source>
        <dbReference type="Proteomes" id="UP000192501"/>
    </source>
</evidence>
<keyword evidence="1" id="KW-0408">Iron</keyword>
<dbReference type="AlphaFoldDB" id="A0A1X0QIC1"/>
<evidence type="ECO:0000256" key="1">
    <source>
        <dbReference type="RuleBase" id="RU365029"/>
    </source>
</evidence>
<dbReference type="VEuPathDB" id="MicrosporidiaDB:A0H76_719"/>
<comment type="catalytic activity">
    <reaction evidence="1">
        <text>DNA(n) + a 2'-deoxyribonucleoside 5'-triphosphate = DNA(n+1) + diphosphate</text>
        <dbReference type="Rhea" id="RHEA:22508"/>
        <dbReference type="Rhea" id="RHEA-COMP:17339"/>
        <dbReference type="Rhea" id="RHEA-COMP:17340"/>
        <dbReference type="ChEBI" id="CHEBI:33019"/>
        <dbReference type="ChEBI" id="CHEBI:61560"/>
        <dbReference type="ChEBI" id="CHEBI:173112"/>
        <dbReference type="EC" id="2.7.7.7"/>
    </reaction>
</comment>
<dbReference type="PANTHER" id="PTHR10670">
    <property type="entry name" value="DNA POLYMERASE EPSILON CATALYTIC SUBUNIT A"/>
    <property type="match status" value="1"/>
</dbReference>
<protein>
    <recommendedName>
        <fullName evidence="1">DNA polymerase epsilon catalytic subunit</fullName>
        <ecNumber evidence="1">2.7.7.7</ecNumber>
    </recommendedName>
</protein>
<dbReference type="GO" id="GO:0045004">
    <property type="term" value="P:DNA replication proofreading"/>
    <property type="evidence" value="ECO:0007669"/>
    <property type="project" value="TreeGrafter"/>
</dbReference>
<dbReference type="InterPro" id="IPR029703">
    <property type="entry name" value="POL2"/>
</dbReference>
<keyword evidence="1" id="KW-0862">Zinc</keyword>
<dbReference type="GO" id="GO:0006297">
    <property type="term" value="P:nucleotide-excision repair, DNA gap filling"/>
    <property type="evidence" value="ECO:0007669"/>
    <property type="project" value="TreeGrafter"/>
</dbReference>
<comment type="cofactor">
    <cofactor evidence="1">
        <name>[4Fe-4S] cluster</name>
        <dbReference type="ChEBI" id="CHEBI:49883"/>
    </cofactor>
</comment>
<name>A0A1X0QIC1_9MICR</name>
<dbReference type="GO" id="GO:0051539">
    <property type="term" value="F:4 iron, 4 sulfur cluster binding"/>
    <property type="evidence" value="ECO:0007669"/>
    <property type="project" value="UniProtKB-KW"/>
</dbReference>
<comment type="function">
    <text evidence="1">DNA polymerase II participates in chromosomal DNA replication.</text>
</comment>
<gene>
    <name evidence="2" type="primary">DPOE1</name>
    <name evidence="2" type="ORF">A0H76_719</name>
</gene>
<keyword evidence="1" id="KW-0808">Transferase</keyword>
<proteinExistence type="inferred from homology"/>
<dbReference type="GO" id="GO:0003887">
    <property type="term" value="F:DNA-directed DNA polymerase activity"/>
    <property type="evidence" value="ECO:0007669"/>
    <property type="project" value="UniProtKB-KW"/>
</dbReference>
<dbReference type="GO" id="GO:0003677">
    <property type="term" value="F:DNA binding"/>
    <property type="evidence" value="ECO:0007669"/>
    <property type="project" value="UniProtKB-KW"/>
</dbReference>
<keyword evidence="1" id="KW-0411">Iron-sulfur</keyword>
<keyword evidence="1" id="KW-0479">Metal-binding</keyword>
<dbReference type="EMBL" id="LTAI01000175">
    <property type="protein sequence ID" value="ORD99521.1"/>
    <property type="molecule type" value="Genomic_DNA"/>
</dbReference>
<dbReference type="GO" id="GO:0008622">
    <property type="term" value="C:epsilon DNA polymerase complex"/>
    <property type="evidence" value="ECO:0007669"/>
    <property type="project" value="InterPro"/>
</dbReference>
<comment type="similarity">
    <text evidence="1">Belongs to the DNA polymerase type-B family.</text>
</comment>
<dbReference type="PANTHER" id="PTHR10670:SF0">
    <property type="entry name" value="DNA POLYMERASE EPSILON CATALYTIC SUBUNIT A"/>
    <property type="match status" value="1"/>
</dbReference>
<dbReference type="EC" id="2.7.7.7" evidence="1"/>
<dbReference type="GO" id="GO:0008270">
    <property type="term" value="F:zinc ion binding"/>
    <property type="evidence" value="ECO:0007669"/>
    <property type="project" value="UniProtKB-KW"/>
</dbReference>
<comment type="subcellular location">
    <subcellularLocation>
        <location evidence="1">Nucleus</location>
    </subcellularLocation>
</comment>
<keyword evidence="1" id="KW-0004">4Fe-4S</keyword>
<dbReference type="GO" id="GO:0008310">
    <property type="term" value="F:single-stranded DNA 3'-5' DNA exonuclease activity"/>
    <property type="evidence" value="ECO:0007669"/>
    <property type="project" value="TreeGrafter"/>
</dbReference>
<keyword evidence="1" id="KW-0239">DNA-directed DNA polymerase</keyword>
<keyword evidence="1" id="KW-0539">Nucleus</keyword>
<reference evidence="2 3" key="1">
    <citation type="journal article" date="2017" name="Environ. Microbiol.">
        <title>Decay of the glycolytic pathway and adaptation to intranuclear parasitism within Enterocytozoonidae microsporidia.</title>
        <authorList>
            <person name="Wiredu Boakye D."/>
            <person name="Jaroenlak P."/>
            <person name="Prachumwat A."/>
            <person name="Williams T.A."/>
            <person name="Bateman K.S."/>
            <person name="Itsathitphaisarn O."/>
            <person name="Sritunyalucksana K."/>
            <person name="Paszkiewicz K.H."/>
            <person name="Moore K.A."/>
            <person name="Stentiford G.D."/>
            <person name="Williams B.A."/>
        </authorList>
    </citation>
    <scope>NUCLEOTIDE SEQUENCE [LARGE SCALE GENOMIC DNA]</scope>
    <source>
        <strain evidence="3">canceri</strain>
    </source>
</reference>
<organism evidence="2 3">
    <name type="scientific">Hepatospora eriocheir</name>
    <dbReference type="NCBI Taxonomy" id="1081669"/>
    <lineage>
        <taxon>Eukaryota</taxon>
        <taxon>Fungi</taxon>
        <taxon>Fungi incertae sedis</taxon>
        <taxon>Microsporidia</taxon>
        <taxon>Hepatosporidae</taxon>
        <taxon>Hepatospora</taxon>
    </lineage>
</organism>
<dbReference type="Proteomes" id="UP000192501">
    <property type="component" value="Unassembled WGS sequence"/>
</dbReference>
<accession>A0A1X0QIC1</accession>
<comment type="caution">
    <text evidence="2">The sequence shown here is derived from an EMBL/GenBank/DDBJ whole genome shotgun (WGS) entry which is preliminary data.</text>
</comment>
<keyword evidence="1" id="KW-0235">DNA replication</keyword>
<sequence length="168" mass="19507">MNMVSVLIESMSCLIESLLVSQASVYNVLIKSKEITNYIEFHKDRFVDSKKIVLEEFDTVNPGIFRADFKHKFSNNDKLIDLIIDEVDEILIDYKNYTDYNLVKNLLIDDLRRCKGSYDDFGNIYRLSFDCMYPNIILTNNIQPHAIITGNTHDRCDFNSGNSNCNKK</sequence>
<keyword evidence="1" id="KW-0863">Zinc-finger</keyword>
<dbReference type="GO" id="GO:0006272">
    <property type="term" value="P:leading strand elongation"/>
    <property type="evidence" value="ECO:0007669"/>
    <property type="project" value="TreeGrafter"/>
</dbReference>
<keyword evidence="1" id="KW-0238">DNA-binding</keyword>
<keyword evidence="1" id="KW-0548">Nucleotidyltransferase</keyword>